<sequence length="336" mass="37606">MMRQYYPWQATQWRTLSERRLQDVLPHALLLHGPGGTGKADFAICFAHSLLCQKNHADGQPCGDCSSCRLYAANNHPDYHLIEPEKQGGQIKIDQIRNLIADMGLSSHSGGYKVVIIRPAEAMNTAAANSLLKTLEEPPAKTLIMLLAEQLTHLPATVRSRCQLLRFNLPDKTMAQNWLVAKLTETGASADDAAQLLAMTHGAPLSALADAEKDQLVLRQSLFEMLEGLADGRLDPVKIAGEWLKIEQPIPIKYLHGWVSDMIRLRQVPDYLQERVEYQKVLHSLSGDLDVQKLYIYMDRIAESLPLLAQLNPLPIIESLLIQWANIPKQKAGMQR</sequence>
<gene>
    <name evidence="1" type="ORF">MNBD_GAMMA24-447</name>
</gene>
<proteinExistence type="predicted"/>
<dbReference type="EMBL" id="UOFZ01000028">
    <property type="protein sequence ID" value="VAX12269.1"/>
    <property type="molecule type" value="Genomic_DNA"/>
</dbReference>
<accession>A0A3B1B1N2</accession>
<dbReference type="GO" id="GO:0006261">
    <property type="term" value="P:DNA-templated DNA replication"/>
    <property type="evidence" value="ECO:0007669"/>
    <property type="project" value="TreeGrafter"/>
</dbReference>
<dbReference type="Gene3D" id="3.40.50.300">
    <property type="entry name" value="P-loop containing nucleotide triphosphate hydrolases"/>
    <property type="match status" value="1"/>
</dbReference>
<reference evidence="1" key="1">
    <citation type="submission" date="2018-06" db="EMBL/GenBank/DDBJ databases">
        <authorList>
            <person name="Zhirakovskaya E."/>
        </authorList>
    </citation>
    <scope>NUCLEOTIDE SEQUENCE</scope>
</reference>
<organism evidence="1">
    <name type="scientific">hydrothermal vent metagenome</name>
    <dbReference type="NCBI Taxonomy" id="652676"/>
    <lineage>
        <taxon>unclassified sequences</taxon>
        <taxon>metagenomes</taxon>
        <taxon>ecological metagenomes</taxon>
    </lineage>
</organism>
<dbReference type="Pfam" id="PF13177">
    <property type="entry name" value="DNA_pol3_delta2"/>
    <property type="match status" value="1"/>
</dbReference>
<dbReference type="InterPro" id="IPR027417">
    <property type="entry name" value="P-loop_NTPase"/>
</dbReference>
<protein>
    <submittedName>
        <fullName evidence="1">DNA polymerase III delta prime subunit</fullName>
        <ecNumber evidence="1">2.7.7.7</ecNumber>
    </submittedName>
</protein>
<dbReference type="SUPFAM" id="SSF52540">
    <property type="entry name" value="P-loop containing nucleoside triphosphate hydrolases"/>
    <property type="match status" value="1"/>
</dbReference>
<evidence type="ECO:0000313" key="1">
    <source>
        <dbReference type="EMBL" id="VAX12269.1"/>
    </source>
</evidence>
<keyword evidence="1" id="KW-0808">Transferase</keyword>
<keyword evidence="1" id="KW-0548">Nucleotidyltransferase</keyword>
<dbReference type="NCBIfam" id="NF004310">
    <property type="entry name" value="PRK05707.1"/>
    <property type="match status" value="1"/>
</dbReference>
<dbReference type="PANTHER" id="PTHR11669:SF8">
    <property type="entry name" value="DNA POLYMERASE III SUBUNIT DELTA"/>
    <property type="match status" value="1"/>
</dbReference>
<dbReference type="NCBIfam" id="TIGR00678">
    <property type="entry name" value="holB"/>
    <property type="match status" value="1"/>
</dbReference>
<dbReference type="GO" id="GO:0003887">
    <property type="term" value="F:DNA-directed DNA polymerase activity"/>
    <property type="evidence" value="ECO:0007669"/>
    <property type="project" value="UniProtKB-EC"/>
</dbReference>
<dbReference type="EC" id="2.7.7.7" evidence="1"/>
<name>A0A3B1B1N2_9ZZZZ</name>
<dbReference type="GO" id="GO:0008408">
    <property type="term" value="F:3'-5' exonuclease activity"/>
    <property type="evidence" value="ECO:0007669"/>
    <property type="project" value="InterPro"/>
</dbReference>
<dbReference type="InterPro" id="IPR050238">
    <property type="entry name" value="DNA_Rep/Repair_Clamp_Loader"/>
</dbReference>
<dbReference type="AlphaFoldDB" id="A0A3B1B1N2"/>
<dbReference type="PANTHER" id="PTHR11669">
    <property type="entry name" value="REPLICATION FACTOR C / DNA POLYMERASE III GAMMA-TAU SUBUNIT"/>
    <property type="match status" value="1"/>
</dbReference>
<dbReference type="InterPro" id="IPR004622">
    <property type="entry name" value="DNA_pol_HolB"/>
</dbReference>
<dbReference type="GO" id="GO:0009360">
    <property type="term" value="C:DNA polymerase III complex"/>
    <property type="evidence" value="ECO:0007669"/>
    <property type="project" value="TreeGrafter"/>
</dbReference>